<keyword evidence="2" id="KW-0238">DNA-binding</keyword>
<evidence type="ECO:0000256" key="4">
    <source>
        <dbReference type="SAM" id="Phobius"/>
    </source>
</evidence>
<proteinExistence type="predicted"/>
<dbReference type="SMART" id="SM00342">
    <property type="entry name" value="HTH_ARAC"/>
    <property type="match status" value="1"/>
</dbReference>
<evidence type="ECO:0000313" key="7">
    <source>
        <dbReference type="EMBL" id="MBC8753559.1"/>
    </source>
</evidence>
<name>A0ABR7Q5E1_9FLAO</name>
<dbReference type="InterPro" id="IPR009057">
    <property type="entry name" value="Homeodomain-like_sf"/>
</dbReference>
<feature type="domain" description="HTH araC/xylS-type" evidence="6">
    <location>
        <begin position="461"/>
        <end position="563"/>
    </location>
</feature>
<reference evidence="7 8" key="1">
    <citation type="submission" date="2020-07" db="EMBL/GenBank/DDBJ databases">
        <title>Description of Kordia aestuariivivens sp. nov., isolated from a tidal flat.</title>
        <authorList>
            <person name="Park S."/>
            <person name="Yoon J.-H."/>
        </authorList>
    </citation>
    <scope>NUCLEOTIDE SEQUENCE [LARGE SCALE GENOMIC DNA]</scope>
    <source>
        <strain evidence="7 8">YSTF-M3</strain>
    </source>
</reference>
<dbReference type="SUPFAM" id="SSF48452">
    <property type="entry name" value="TPR-like"/>
    <property type="match status" value="2"/>
</dbReference>
<dbReference type="Proteomes" id="UP000619238">
    <property type="component" value="Unassembled WGS sequence"/>
</dbReference>
<dbReference type="Pfam" id="PF12833">
    <property type="entry name" value="HTH_18"/>
    <property type="match status" value="1"/>
</dbReference>
<sequence>MGNYRLFLILISLLVFSNSSAQENTLVIDSILKGKNHADLKSIFYNSFDKGDLTKANIIANYTLSKARKDKDTVAIINSYIRLCRSNQRGLENGLSDIDSCIVLSKMIDNLNLEAEGYFFKAQLFKDHKLYDDALKYYIKSDELYTILDDEKSYMSVRHIIGMLKLRVGNHEDALKIIKESFAYEKENINEENNKLSYIISLHDLSIVYVANGMNDLASIANEEGYLLARENERFNELYFTQLEGGNHFYRNNYSASKDSLLKTIPFLREKKDINLSIVYFFLGRISEINNNTDKAISYFKKVDSIYTNTEYVLNKPRSAYESLIKYYKKKNNLKEQLYYLNRLLKVDSILDLEHKGLLNTFHKEYDTPKLIEEKKEIIDALGRKNNSYKYIILLVIIFSIILLIVTLLIINRKKKNEQRYLEIISSLEQQNKDPKNAIKKTNNESLGIDKEIIDIVLKGLDIFEREKGYLAPKLTLNDLAKRIEINSRYVSKVINHEKNKNVQNYINDLRVDYAIHKLQNDKKFRNYTIKAIAEEVGFTNTESFTKAFRKKTTLNVSYFIKKINN</sequence>
<accession>A0ABR7Q5E1</accession>
<evidence type="ECO:0000256" key="3">
    <source>
        <dbReference type="ARBA" id="ARBA00023163"/>
    </source>
</evidence>
<evidence type="ECO:0000256" key="5">
    <source>
        <dbReference type="SAM" id="SignalP"/>
    </source>
</evidence>
<dbReference type="RefSeq" id="WP_187560588.1">
    <property type="nucleotide sequence ID" value="NZ_JACGWS010000001.1"/>
</dbReference>
<dbReference type="PANTHER" id="PTHR43280:SF34">
    <property type="entry name" value="ARAC-FAMILY TRANSCRIPTIONAL REGULATOR"/>
    <property type="match status" value="1"/>
</dbReference>
<comment type="caution">
    <text evidence="7">The sequence shown here is derived from an EMBL/GenBank/DDBJ whole genome shotgun (WGS) entry which is preliminary data.</text>
</comment>
<keyword evidence="4" id="KW-1133">Transmembrane helix</keyword>
<evidence type="ECO:0000256" key="2">
    <source>
        <dbReference type="ARBA" id="ARBA00023125"/>
    </source>
</evidence>
<dbReference type="InterPro" id="IPR018060">
    <property type="entry name" value="HTH_AraC"/>
</dbReference>
<dbReference type="Gene3D" id="1.25.40.10">
    <property type="entry name" value="Tetratricopeptide repeat domain"/>
    <property type="match status" value="2"/>
</dbReference>
<feature type="transmembrane region" description="Helical" evidence="4">
    <location>
        <begin position="391"/>
        <end position="411"/>
    </location>
</feature>
<gene>
    <name evidence="7" type="ORF">H2O64_02675</name>
</gene>
<dbReference type="EMBL" id="JACGWS010000001">
    <property type="protein sequence ID" value="MBC8753559.1"/>
    <property type="molecule type" value="Genomic_DNA"/>
</dbReference>
<feature type="chain" id="PRO_5045361036" evidence="5">
    <location>
        <begin position="22"/>
        <end position="566"/>
    </location>
</feature>
<feature type="signal peptide" evidence="5">
    <location>
        <begin position="1"/>
        <end position="21"/>
    </location>
</feature>
<dbReference type="InterPro" id="IPR011990">
    <property type="entry name" value="TPR-like_helical_dom_sf"/>
</dbReference>
<evidence type="ECO:0000313" key="8">
    <source>
        <dbReference type="Proteomes" id="UP000619238"/>
    </source>
</evidence>
<keyword evidence="8" id="KW-1185">Reference proteome</keyword>
<dbReference type="SUPFAM" id="SSF46689">
    <property type="entry name" value="Homeodomain-like"/>
    <property type="match status" value="1"/>
</dbReference>
<keyword evidence="5" id="KW-0732">Signal</keyword>
<protein>
    <submittedName>
        <fullName evidence="7">Helix-turn-helix transcriptional regulator</fullName>
    </submittedName>
</protein>
<evidence type="ECO:0000259" key="6">
    <source>
        <dbReference type="PROSITE" id="PS01124"/>
    </source>
</evidence>
<keyword evidence="4" id="KW-0472">Membrane</keyword>
<evidence type="ECO:0000256" key="1">
    <source>
        <dbReference type="ARBA" id="ARBA00023015"/>
    </source>
</evidence>
<keyword evidence="3" id="KW-0804">Transcription</keyword>
<dbReference type="Gene3D" id="1.10.10.60">
    <property type="entry name" value="Homeodomain-like"/>
    <property type="match status" value="2"/>
</dbReference>
<keyword evidence="4" id="KW-0812">Transmembrane</keyword>
<dbReference type="PANTHER" id="PTHR43280">
    <property type="entry name" value="ARAC-FAMILY TRANSCRIPTIONAL REGULATOR"/>
    <property type="match status" value="1"/>
</dbReference>
<dbReference type="PROSITE" id="PS01124">
    <property type="entry name" value="HTH_ARAC_FAMILY_2"/>
    <property type="match status" value="1"/>
</dbReference>
<organism evidence="7 8">
    <name type="scientific">Kordia aestuariivivens</name>
    <dbReference type="NCBI Taxonomy" id="2759037"/>
    <lineage>
        <taxon>Bacteria</taxon>
        <taxon>Pseudomonadati</taxon>
        <taxon>Bacteroidota</taxon>
        <taxon>Flavobacteriia</taxon>
        <taxon>Flavobacteriales</taxon>
        <taxon>Flavobacteriaceae</taxon>
        <taxon>Kordia</taxon>
    </lineage>
</organism>
<keyword evidence="1" id="KW-0805">Transcription regulation</keyword>